<organism evidence="4 5">
    <name type="scientific">Rhodotorula toruloides</name>
    <name type="common">Yeast</name>
    <name type="synonym">Rhodosporidium toruloides</name>
    <dbReference type="NCBI Taxonomy" id="5286"/>
    <lineage>
        <taxon>Eukaryota</taxon>
        <taxon>Fungi</taxon>
        <taxon>Dikarya</taxon>
        <taxon>Basidiomycota</taxon>
        <taxon>Pucciniomycotina</taxon>
        <taxon>Microbotryomycetes</taxon>
        <taxon>Sporidiobolales</taxon>
        <taxon>Sporidiobolaceae</taxon>
        <taxon>Rhodotorula</taxon>
    </lineage>
</organism>
<keyword evidence="2" id="KW-0812">Transmembrane</keyword>
<feature type="compositionally biased region" description="Polar residues" evidence="1">
    <location>
        <begin position="287"/>
        <end position="302"/>
    </location>
</feature>
<feature type="compositionally biased region" description="Low complexity" evidence="1">
    <location>
        <begin position="303"/>
        <end position="336"/>
    </location>
</feature>
<dbReference type="PROSITE" id="PS51367">
    <property type="entry name" value="THAUMATIN_2"/>
    <property type="match status" value="1"/>
</dbReference>
<keyword evidence="2" id="KW-0472">Membrane</keyword>
<keyword evidence="2" id="KW-1133">Transmembrane helix</keyword>
<reference evidence="4 5" key="1">
    <citation type="submission" date="2019-07" db="EMBL/GenBank/DDBJ databases">
        <title>Rhodotorula toruloides NBRC10032 genome sequencing.</title>
        <authorList>
            <person name="Shida Y."/>
            <person name="Takaku H."/>
            <person name="Ogasawara W."/>
            <person name="Mori K."/>
        </authorList>
    </citation>
    <scope>NUCLEOTIDE SEQUENCE [LARGE SCALE GENOMIC DNA]</scope>
    <source>
        <strain evidence="4 5">NBRC10032</strain>
    </source>
</reference>
<accession>A0A511K828</accession>
<dbReference type="EMBL" id="BJWK01000001">
    <property type="protein sequence ID" value="GEM06155.1"/>
    <property type="molecule type" value="Genomic_DNA"/>
</dbReference>
<dbReference type="Proteomes" id="UP000321518">
    <property type="component" value="Unassembled WGS sequence"/>
</dbReference>
<evidence type="ECO:0000256" key="2">
    <source>
        <dbReference type="SAM" id="Phobius"/>
    </source>
</evidence>
<dbReference type="Gene3D" id="2.60.110.10">
    <property type="entry name" value="Thaumatin"/>
    <property type="match status" value="1"/>
</dbReference>
<dbReference type="PANTHER" id="PTHR31013">
    <property type="entry name" value="THAUMATIN FAMILY PROTEIN-RELATED"/>
    <property type="match status" value="1"/>
</dbReference>
<dbReference type="InterPro" id="IPR037176">
    <property type="entry name" value="Osmotin/thaumatin-like_sf"/>
</dbReference>
<dbReference type="PANTHER" id="PTHR31013:SF2">
    <property type="entry name" value="THAUMATIN-LIKE PROTEIN"/>
    <property type="match status" value="1"/>
</dbReference>
<proteinExistence type="predicted"/>
<evidence type="ECO:0000313" key="4">
    <source>
        <dbReference type="EMBL" id="GEM06155.1"/>
    </source>
</evidence>
<feature type="signal peptide" evidence="3">
    <location>
        <begin position="1"/>
        <end position="21"/>
    </location>
</feature>
<dbReference type="AlphaFoldDB" id="A0A511K828"/>
<name>A0A511K828_RHOTO</name>
<gene>
    <name evidence="4" type="ORF">Rt10032_c01g0172</name>
</gene>
<evidence type="ECO:0000256" key="3">
    <source>
        <dbReference type="SAM" id="SignalP"/>
    </source>
</evidence>
<feature type="compositionally biased region" description="Low complexity" evidence="1">
    <location>
        <begin position="498"/>
        <end position="515"/>
    </location>
</feature>
<feature type="region of interest" description="Disordered" evidence="1">
    <location>
        <begin position="414"/>
        <end position="515"/>
    </location>
</feature>
<dbReference type="OrthoDB" id="430315at2759"/>
<dbReference type="SMART" id="SM00205">
    <property type="entry name" value="THN"/>
    <property type="match status" value="1"/>
</dbReference>
<feature type="region of interest" description="Disordered" evidence="1">
    <location>
        <begin position="266"/>
        <end position="336"/>
    </location>
</feature>
<evidence type="ECO:0000256" key="1">
    <source>
        <dbReference type="SAM" id="MobiDB-lite"/>
    </source>
</evidence>
<dbReference type="Pfam" id="PF00314">
    <property type="entry name" value="Thaumatin"/>
    <property type="match status" value="1"/>
</dbReference>
<feature type="chain" id="PRO_5021966689" evidence="3">
    <location>
        <begin position="22"/>
        <end position="515"/>
    </location>
</feature>
<dbReference type="SUPFAM" id="SSF49870">
    <property type="entry name" value="Osmotin, thaumatin-like protein"/>
    <property type="match status" value="1"/>
</dbReference>
<feature type="compositionally biased region" description="Low complexity" evidence="1">
    <location>
        <begin position="418"/>
        <end position="430"/>
    </location>
</feature>
<dbReference type="InterPro" id="IPR001938">
    <property type="entry name" value="Thaumatin"/>
</dbReference>
<keyword evidence="3" id="KW-0732">Signal</keyword>
<comment type="caution">
    <text evidence="4">The sequence shown here is derived from an EMBL/GenBank/DDBJ whole genome shotgun (WGS) entry which is preliminary data.</text>
</comment>
<protein>
    <submittedName>
        <fullName evidence="4">Thaumatin, pathogenesis-related protein</fullName>
    </submittedName>
</protein>
<evidence type="ECO:0000313" key="5">
    <source>
        <dbReference type="Proteomes" id="UP000321518"/>
    </source>
</evidence>
<feature type="region of interest" description="Disordered" evidence="1">
    <location>
        <begin position="351"/>
        <end position="382"/>
    </location>
</feature>
<feature type="compositionally biased region" description="Low complexity" evidence="1">
    <location>
        <begin position="474"/>
        <end position="488"/>
    </location>
</feature>
<sequence>MRTLLTFAGLAVGLLGGSSLAARTIEIQNACSYTVFPAISSLGGGKQAYDGEHGWESPSGSTKNISVPNAWTGRVWGRHGCVKLGDGATVNCVTGGCVGNKLQCGDDELGGAATSAEFRLQSQANGQVDMYDLQNGGGWGVPIGIKPLESGCDAVSCTPTLSTCPDPRLMLKDSYGQILGCNSACYAGIGDSNIQCCKGDYASPQTCTPDKIQFYSYFKAGCKNAYAYFQDSSSNGDETGFVCKGNGNSGFAVIFCPEGDGDSAGGKAGKTAKASSPDGGETRSGDATRTNNPGQATVTNDLSASQPASASISTSPASAESTDSVASDSSTASGSASGAVTTAVSTSAGATAATDSSPAGSAPLDQANASSSADASTSSPTSLSKPVIFAIGGGIVLIAVIGVVLVCVISRRKNRQDAATAQGAPAPTQGRSTKKPPPGSDEEATAADINRNPAQGYNALGHPSRRRDQRALLSSASESESDSSIFSSSEDEKRSTRRQASLRSGRSARSGRSGR</sequence>
<feature type="transmembrane region" description="Helical" evidence="2">
    <location>
        <begin position="387"/>
        <end position="409"/>
    </location>
</feature>